<feature type="region of interest" description="Disordered" evidence="1">
    <location>
        <begin position="129"/>
        <end position="149"/>
    </location>
</feature>
<sequence length="715" mass="82759">MTLLCYYKPINANVNNRNKNTPNEKDKSLSENDKNDLFSSEISSSKTPTKKETLNKIEKVNSQRSFRKISKSHIIKRKIKAKINKKGFQRKWLKEFLWLRYDSKEKKMHCELRRFHDINIPFAKEGSKNIGKKSAIQEHNSSSSHKEALKKESSRLAMVKATSNAINYANKHVEIQLGRALESPNLISNSNSITYENPTSAKDLLSAISLSIEEELWSELNETTCFGIMVDESTDISTESHIILYVKYCLRGFIKVKYVKLLHLNGKDAESIFSAIFSLLESKGLEKKIMSFSSDGASVMLGRNNGVATKLANKNPYLFVSHCIAHRLALACNSAQKQVAFCKYIETLIKETYHFFSNSEKRVETLRNFQSILDHPTLKIKNIFEIRWLSWYEAVKSICVSIGPLLDTILEITTTLSFQRQQLVFDLYSKLCNWKVLAFLHFLYDILGHLMELSKMFQRRYIIFSDIDPIINSTIQKIQYEYLEVDDDGNQKLSAHLNNFLSKAPPAKETFIGNHHILFESQDEVDLQVDIMEFAAAVICEINDRFPHRSILSSMKIMNPIEWPKNNESLNDYGEKELEELIDFYGVANEPNYPIPIIDADAIRDEWDNFKAIILANYRNLSIDDLLPLLFQYHSDMYPNILVLISIFYSIPFSSVDCERGFSRQNLIKTDIRNQLNNDTLHMLMMVGLHNVNLIEFNFDNALRIWYQSCKRRIK</sequence>
<dbReference type="PANTHER" id="PTHR46880:SF5">
    <property type="entry name" value="DUF4371 DOMAIN-CONTAINING PROTEIN"/>
    <property type="match status" value="1"/>
</dbReference>
<accession>A0A8H3LDT6</accession>
<feature type="compositionally biased region" description="Basic and acidic residues" evidence="1">
    <location>
        <begin position="22"/>
        <end position="36"/>
    </location>
</feature>
<dbReference type="Pfam" id="PF14291">
    <property type="entry name" value="DUF4371"/>
    <property type="match status" value="1"/>
</dbReference>
<feature type="region of interest" description="Disordered" evidence="1">
    <location>
        <begin position="14"/>
        <end position="50"/>
    </location>
</feature>
<evidence type="ECO:0000259" key="2">
    <source>
        <dbReference type="Pfam" id="PF05699"/>
    </source>
</evidence>
<dbReference type="InterPro" id="IPR057456">
    <property type="entry name" value="Znf_C17orf113"/>
</dbReference>
<name>A0A8H3LDT6_9GLOM</name>
<comment type="caution">
    <text evidence="5">The sequence shown here is derived from an EMBL/GenBank/DDBJ whole genome shotgun (WGS) entry which is preliminary data.</text>
</comment>
<evidence type="ECO:0000259" key="4">
    <source>
        <dbReference type="Pfam" id="PF25431"/>
    </source>
</evidence>
<gene>
    <name evidence="5" type="ORF">RCL2_001236900</name>
</gene>
<feature type="domain" description="DUF4371" evidence="3">
    <location>
        <begin position="197"/>
        <end position="306"/>
    </location>
</feature>
<protein>
    <submittedName>
        <fullName evidence="5">Zinc finger protein 862-like</fullName>
    </submittedName>
</protein>
<feature type="domain" description="C17orf113 probable zinc finger" evidence="4">
    <location>
        <begin position="97"/>
        <end position="155"/>
    </location>
</feature>
<dbReference type="OrthoDB" id="2441906at2759"/>
<organism evidence="5 6">
    <name type="scientific">Rhizophagus clarus</name>
    <dbReference type="NCBI Taxonomy" id="94130"/>
    <lineage>
        <taxon>Eukaryota</taxon>
        <taxon>Fungi</taxon>
        <taxon>Fungi incertae sedis</taxon>
        <taxon>Mucoromycota</taxon>
        <taxon>Glomeromycotina</taxon>
        <taxon>Glomeromycetes</taxon>
        <taxon>Glomerales</taxon>
        <taxon>Glomeraceae</taxon>
        <taxon>Rhizophagus</taxon>
    </lineage>
</organism>
<dbReference type="GO" id="GO:0046983">
    <property type="term" value="F:protein dimerization activity"/>
    <property type="evidence" value="ECO:0007669"/>
    <property type="project" value="InterPro"/>
</dbReference>
<dbReference type="AlphaFoldDB" id="A0A8H3LDT6"/>
<evidence type="ECO:0000256" key="1">
    <source>
        <dbReference type="SAM" id="MobiDB-lite"/>
    </source>
</evidence>
<dbReference type="InterPro" id="IPR012337">
    <property type="entry name" value="RNaseH-like_sf"/>
</dbReference>
<evidence type="ECO:0000259" key="3">
    <source>
        <dbReference type="Pfam" id="PF14291"/>
    </source>
</evidence>
<evidence type="ECO:0000313" key="6">
    <source>
        <dbReference type="Proteomes" id="UP000615446"/>
    </source>
</evidence>
<evidence type="ECO:0000313" key="5">
    <source>
        <dbReference type="EMBL" id="GES85284.1"/>
    </source>
</evidence>
<dbReference type="Proteomes" id="UP000615446">
    <property type="component" value="Unassembled WGS sequence"/>
</dbReference>
<proteinExistence type="predicted"/>
<dbReference type="EMBL" id="BLAL01000090">
    <property type="protein sequence ID" value="GES85284.1"/>
    <property type="molecule type" value="Genomic_DNA"/>
</dbReference>
<reference evidence="5" key="1">
    <citation type="submission" date="2019-10" db="EMBL/GenBank/DDBJ databases">
        <title>Conservation and host-specific expression of non-tandemly repeated heterogenous ribosome RNA gene in arbuscular mycorrhizal fungi.</title>
        <authorList>
            <person name="Maeda T."/>
            <person name="Kobayashi Y."/>
            <person name="Nakagawa T."/>
            <person name="Ezawa T."/>
            <person name="Yamaguchi K."/>
            <person name="Bino T."/>
            <person name="Nishimoto Y."/>
            <person name="Shigenobu S."/>
            <person name="Kawaguchi M."/>
        </authorList>
    </citation>
    <scope>NUCLEOTIDE SEQUENCE</scope>
    <source>
        <strain evidence="5">HR1</strain>
    </source>
</reference>
<dbReference type="SUPFAM" id="SSF53098">
    <property type="entry name" value="Ribonuclease H-like"/>
    <property type="match status" value="1"/>
</dbReference>
<dbReference type="Pfam" id="PF05699">
    <property type="entry name" value="Dimer_Tnp_hAT"/>
    <property type="match status" value="1"/>
</dbReference>
<dbReference type="Pfam" id="PF25431">
    <property type="entry name" value="zf-C17orf113"/>
    <property type="match status" value="1"/>
</dbReference>
<feature type="compositionally biased region" description="Polar residues" evidence="1">
    <location>
        <begin position="37"/>
        <end position="47"/>
    </location>
</feature>
<dbReference type="PANTHER" id="PTHR46880">
    <property type="entry name" value="RAS-ASSOCIATING DOMAIN-CONTAINING PROTEIN"/>
    <property type="match status" value="1"/>
</dbReference>
<dbReference type="InterPro" id="IPR025398">
    <property type="entry name" value="DUF4371"/>
</dbReference>
<feature type="domain" description="HAT C-terminal dimerisation" evidence="2">
    <location>
        <begin position="632"/>
        <end position="686"/>
    </location>
</feature>
<dbReference type="InterPro" id="IPR008906">
    <property type="entry name" value="HATC_C_dom"/>
</dbReference>